<keyword evidence="2" id="KW-1185">Reference proteome</keyword>
<dbReference type="Proteomes" id="UP000275385">
    <property type="component" value="Unassembled WGS sequence"/>
</dbReference>
<sequence>MELSDHAHKRRIVRRRSSVQSGFVQCRISAEMPLGQGTLTLMATSCSSAANRPRVLYDGARDMERASSASNAMVKILYKVRRLRGHCSASVAPLDNLAITVAQSNITPQALFSSVFHVTLVT</sequence>
<reference evidence="1 2" key="1">
    <citation type="submission" date="2018-08" db="EMBL/GenBank/DDBJ databases">
        <title>Draft genome of the lignicolous fungus Coniochaeta pulveracea.</title>
        <authorList>
            <person name="Borstlap C.J."/>
            <person name="De Witt R.N."/>
            <person name="Botha A."/>
            <person name="Volschenk H."/>
        </authorList>
    </citation>
    <scope>NUCLEOTIDE SEQUENCE [LARGE SCALE GENOMIC DNA]</scope>
    <source>
        <strain evidence="1 2">CAB683</strain>
    </source>
</reference>
<name>A0A420YGK4_9PEZI</name>
<evidence type="ECO:0000313" key="1">
    <source>
        <dbReference type="EMBL" id="RKU47000.1"/>
    </source>
</evidence>
<dbReference type="EMBL" id="QVQW01000011">
    <property type="protein sequence ID" value="RKU47000.1"/>
    <property type="molecule type" value="Genomic_DNA"/>
</dbReference>
<organism evidence="1 2">
    <name type="scientific">Coniochaeta pulveracea</name>
    <dbReference type="NCBI Taxonomy" id="177199"/>
    <lineage>
        <taxon>Eukaryota</taxon>
        <taxon>Fungi</taxon>
        <taxon>Dikarya</taxon>
        <taxon>Ascomycota</taxon>
        <taxon>Pezizomycotina</taxon>
        <taxon>Sordariomycetes</taxon>
        <taxon>Sordariomycetidae</taxon>
        <taxon>Coniochaetales</taxon>
        <taxon>Coniochaetaceae</taxon>
        <taxon>Coniochaeta</taxon>
    </lineage>
</organism>
<accession>A0A420YGK4</accession>
<evidence type="ECO:0000313" key="2">
    <source>
        <dbReference type="Proteomes" id="UP000275385"/>
    </source>
</evidence>
<comment type="caution">
    <text evidence="1">The sequence shown here is derived from an EMBL/GenBank/DDBJ whole genome shotgun (WGS) entry which is preliminary data.</text>
</comment>
<protein>
    <submittedName>
        <fullName evidence="1">Uncharacterized protein</fullName>
    </submittedName>
</protein>
<dbReference type="AlphaFoldDB" id="A0A420YGK4"/>
<gene>
    <name evidence="1" type="ORF">DL546_007782</name>
</gene>
<proteinExistence type="predicted"/>